<proteinExistence type="predicted"/>
<dbReference type="InterPro" id="IPR001647">
    <property type="entry name" value="HTH_TetR"/>
</dbReference>
<dbReference type="GO" id="GO:0000976">
    <property type="term" value="F:transcription cis-regulatory region binding"/>
    <property type="evidence" value="ECO:0007669"/>
    <property type="project" value="TreeGrafter"/>
</dbReference>
<dbReference type="PANTHER" id="PTHR30055:SF238">
    <property type="entry name" value="MYCOFACTOCIN BIOSYNTHESIS TRANSCRIPTIONAL REGULATOR MFTR-RELATED"/>
    <property type="match status" value="1"/>
</dbReference>
<dbReference type="Pfam" id="PF00440">
    <property type="entry name" value="TetR_N"/>
    <property type="match status" value="1"/>
</dbReference>
<evidence type="ECO:0000256" key="2">
    <source>
        <dbReference type="ARBA" id="ARBA00023125"/>
    </source>
</evidence>
<dbReference type="Proteomes" id="UP001139493">
    <property type="component" value="Unassembled WGS sequence"/>
</dbReference>
<dbReference type="Gene3D" id="1.10.10.60">
    <property type="entry name" value="Homeodomain-like"/>
    <property type="match status" value="1"/>
</dbReference>
<dbReference type="GO" id="GO:0003700">
    <property type="term" value="F:DNA-binding transcription factor activity"/>
    <property type="evidence" value="ECO:0007669"/>
    <property type="project" value="TreeGrafter"/>
</dbReference>
<dbReference type="Gene3D" id="1.10.357.10">
    <property type="entry name" value="Tetracycline Repressor, domain 2"/>
    <property type="match status" value="1"/>
</dbReference>
<evidence type="ECO:0000256" key="1">
    <source>
        <dbReference type="ARBA" id="ARBA00023015"/>
    </source>
</evidence>
<keyword evidence="3" id="KW-0804">Transcription</keyword>
<dbReference type="AlphaFoldDB" id="A0A9X2JUS4"/>
<dbReference type="PRINTS" id="PR00455">
    <property type="entry name" value="HTHTETR"/>
</dbReference>
<keyword evidence="1" id="KW-0805">Transcription regulation</keyword>
<reference evidence="6" key="1">
    <citation type="submission" date="2022-06" db="EMBL/GenBank/DDBJ databases">
        <title>Genomic Encyclopedia of Archaeal and Bacterial Type Strains, Phase II (KMG-II): from individual species to whole genera.</title>
        <authorList>
            <person name="Goeker M."/>
        </authorList>
    </citation>
    <scope>NUCLEOTIDE SEQUENCE</scope>
    <source>
        <strain evidence="6">DSM 26652</strain>
    </source>
</reference>
<accession>A0A9X2JUS4</accession>
<dbReference type="PANTHER" id="PTHR30055">
    <property type="entry name" value="HTH-TYPE TRANSCRIPTIONAL REGULATOR RUTR"/>
    <property type="match status" value="1"/>
</dbReference>
<organism evidence="6 7">
    <name type="scientific">Promicromonospora thailandica</name>
    <dbReference type="NCBI Taxonomy" id="765201"/>
    <lineage>
        <taxon>Bacteria</taxon>
        <taxon>Bacillati</taxon>
        <taxon>Actinomycetota</taxon>
        <taxon>Actinomycetes</taxon>
        <taxon>Micrococcales</taxon>
        <taxon>Promicromonosporaceae</taxon>
        <taxon>Promicromonospora</taxon>
    </lineage>
</organism>
<protein>
    <submittedName>
        <fullName evidence="6">Transcriptional regulator, TetR family</fullName>
    </submittedName>
</protein>
<keyword evidence="2 4" id="KW-0238">DNA-binding</keyword>
<dbReference type="EMBL" id="JAMTCS010000003">
    <property type="protein sequence ID" value="MCP2263807.1"/>
    <property type="molecule type" value="Genomic_DNA"/>
</dbReference>
<keyword evidence="7" id="KW-1185">Reference proteome</keyword>
<dbReference type="RefSeq" id="WP_253833606.1">
    <property type="nucleotide sequence ID" value="NZ_JAMTCS010000003.1"/>
</dbReference>
<dbReference type="InterPro" id="IPR023772">
    <property type="entry name" value="DNA-bd_HTH_TetR-type_CS"/>
</dbReference>
<dbReference type="InterPro" id="IPR050109">
    <property type="entry name" value="HTH-type_TetR-like_transc_reg"/>
</dbReference>
<dbReference type="InterPro" id="IPR009057">
    <property type="entry name" value="Homeodomain-like_sf"/>
</dbReference>
<dbReference type="PROSITE" id="PS01081">
    <property type="entry name" value="HTH_TETR_1"/>
    <property type="match status" value="1"/>
</dbReference>
<feature type="domain" description="HTH tetR-type" evidence="5">
    <location>
        <begin position="42"/>
        <end position="102"/>
    </location>
</feature>
<comment type="caution">
    <text evidence="6">The sequence shown here is derived from an EMBL/GenBank/DDBJ whole genome shotgun (WGS) entry which is preliminary data.</text>
</comment>
<dbReference type="SUPFAM" id="SSF46689">
    <property type="entry name" value="Homeodomain-like"/>
    <property type="match status" value="1"/>
</dbReference>
<evidence type="ECO:0000256" key="3">
    <source>
        <dbReference type="ARBA" id="ARBA00023163"/>
    </source>
</evidence>
<sequence length="231" mass="24905">MVPTSSRETAAPAAADGLGLRELADALDGTPAERGLRERKKRARRLALIDAAQHLVTEHGLDAVTVEMISARAGVSPRTFFNYFESKDDAVLGADDGGLPEDVVGTFVDGGPTGRLLSDVQSLVAALLATADEGHDRVKKAMDLVQQEPRLLHRHLAWLERHQKQIGEIFEARRALHPFDTDTELLTMLVLLLLRTSLAAWERAGYAGRAADHLPSAVAQILDLAAGDVAP</sequence>
<name>A0A9X2JUS4_9MICO</name>
<gene>
    <name evidence="6" type="ORF">APR03_001143</name>
</gene>
<evidence type="ECO:0000256" key="4">
    <source>
        <dbReference type="PROSITE-ProRule" id="PRU00335"/>
    </source>
</evidence>
<evidence type="ECO:0000259" key="5">
    <source>
        <dbReference type="PROSITE" id="PS50977"/>
    </source>
</evidence>
<feature type="DNA-binding region" description="H-T-H motif" evidence="4">
    <location>
        <begin position="65"/>
        <end position="84"/>
    </location>
</feature>
<evidence type="ECO:0000313" key="7">
    <source>
        <dbReference type="Proteomes" id="UP001139493"/>
    </source>
</evidence>
<evidence type="ECO:0000313" key="6">
    <source>
        <dbReference type="EMBL" id="MCP2263807.1"/>
    </source>
</evidence>
<dbReference type="PROSITE" id="PS50977">
    <property type="entry name" value="HTH_TETR_2"/>
    <property type="match status" value="1"/>
</dbReference>